<dbReference type="CDD" id="cd00995">
    <property type="entry name" value="PBP2_NikA_DppA_OppA_like"/>
    <property type="match status" value="1"/>
</dbReference>
<dbReference type="STRING" id="1798401.A2363_00640"/>
<dbReference type="PANTHER" id="PTHR30290:SF9">
    <property type="entry name" value="OLIGOPEPTIDE-BINDING PROTEIN APPA"/>
    <property type="match status" value="1"/>
</dbReference>
<dbReference type="Proteomes" id="UP000176186">
    <property type="component" value="Unassembled WGS sequence"/>
</dbReference>
<feature type="transmembrane region" description="Helical" evidence="4">
    <location>
        <begin position="21"/>
        <end position="40"/>
    </location>
</feature>
<dbReference type="InterPro" id="IPR030678">
    <property type="entry name" value="Peptide/Ni-bd"/>
</dbReference>
<dbReference type="PANTHER" id="PTHR30290">
    <property type="entry name" value="PERIPLASMIC BINDING COMPONENT OF ABC TRANSPORTER"/>
    <property type="match status" value="1"/>
</dbReference>
<accession>A0A1F6BC95</accession>
<dbReference type="Gene3D" id="3.10.105.10">
    <property type="entry name" value="Dipeptide-binding Protein, Domain 3"/>
    <property type="match status" value="1"/>
</dbReference>
<dbReference type="Gene3D" id="3.90.76.10">
    <property type="entry name" value="Dipeptide-binding Protein, Domain 1"/>
    <property type="match status" value="1"/>
</dbReference>
<dbReference type="GO" id="GO:1904680">
    <property type="term" value="F:peptide transmembrane transporter activity"/>
    <property type="evidence" value="ECO:0007669"/>
    <property type="project" value="TreeGrafter"/>
</dbReference>
<dbReference type="Pfam" id="PF00496">
    <property type="entry name" value="SBP_bac_5"/>
    <property type="match status" value="2"/>
</dbReference>
<keyword evidence="4" id="KW-1133">Transmembrane helix</keyword>
<name>A0A1F6BC95_9BACT</name>
<organism evidence="6 7">
    <name type="scientific">Candidatus Gottesmanbacteria bacterium RIFOXYB1_FULL_47_11</name>
    <dbReference type="NCBI Taxonomy" id="1798401"/>
    <lineage>
        <taxon>Bacteria</taxon>
        <taxon>Candidatus Gottesmaniibacteriota</taxon>
    </lineage>
</organism>
<dbReference type="InterPro" id="IPR039424">
    <property type="entry name" value="SBP_5"/>
</dbReference>
<protein>
    <recommendedName>
        <fullName evidence="5">Solute-binding protein family 5 domain-containing protein</fullName>
    </recommendedName>
</protein>
<feature type="domain" description="Solute-binding protein family 5" evidence="5">
    <location>
        <begin position="89"/>
        <end position="134"/>
    </location>
</feature>
<dbReference type="InterPro" id="IPR000914">
    <property type="entry name" value="SBP_5_dom"/>
</dbReference>
<keyword evidence="2" id="KW-0813">Transport</keyword>
<evidence type="ECO:0000313" key="6">
    <source>
        <dbReference type="EMBL" id="OGG34433.1"/>
    </source>
</evidence>
<dbReference type="GO" id="GO:0043190">
    <property type="term" value="C:ATP-binding cassette (ABC) transporter complex"/>
    <property type="evidence" value="ECO:0007669"/>
    <property type="project" value="InterPro"/>
</dbReference>
<dbReference type="AlphaFoldDB" id="A0A1F6BC95"/>
<gene>
    <name evidence="6" type="ORF">A2363_00640</name>
</gene>
<evidence type="ECO:0000256" key="3">
    <source>
        <dbReference type="ARBA" id="ARBA00022729"/>
    </source>
</evidence>
<dbReference type="GO" id="GO:0042597">
    <property type="term" value="C:periplasmic space"/>
    <property type="evidence" value="ECO:0007669"/>
    <property type="project" value="UniProtKB-ARBA"/>
</dbReference>
<evidence type="ECO:0000256" key="2">
    <source>
        <dbReference type="ARBA" id="ARBA00022448"/>
    </source>
</evidence>
<keyword evidence="4" id="KW-0812">Transmembrane</keyword>
<evidence type="ECO:0000313" key="7">
    <source>
        <dbReference type="Proteomes" id="UP000176186"/>
    </source>
</evidence>
<dbReference type="GO" id="GO:0015833">
    <property type="term" value="P:peptide transport"/>
    <property type="evidence" value="ECO:0007669"/>
    <property type="project" value="TreeGrafter"/>
</dbReference>
<comment type="caution">
    <text evidence="6">The sequence shown here is derived from an EMBL/GenBank/DDBJ whole genome shotgun (WGS) entry which is preliminary data.</text>
</comment>
<dbReference type="SUPFAM" id="SSF53850">
    <property type="entry name" value="Periplasmic binding protein-like II"/>
    <property type="match status" value="1"/>
</dbReference>
<dbReference type="Gene3D" id="3.40.190.10">
    <property type="entry name" value="Periplasmic binding protein-like II"/>
    <property type="match status" value="1"/>
</dbReference>
<sequence length="447" mass="49884">MTLFRSSRLFFLIAKELAQKYTKALLLGFISGLVLSFVFWRVAPLIRAQWFTPVDRIGIVGEATPTTLPPIVQQDISLGLTDLAADGSVIPALATSWTATDSGKTFVFTLRSDILWHNGRPMSTRDVNYNIRGVTFTPIDSQTLRADLLAPYSPFPAVVSKPLFLTGLVGLGPYHVSSVKLHGNTIKSIRLVPLENGALHAREYYFYKTEAEAILAFKLGEINKLLDLTSPADLSHWGNTSTETVDKYSRIVSLYFNTTVSMLSDRSVRQALAYAAPIRPGFERANSPISKTSWAYSKKVKEYSYDITTAKKMLGAVKESTMSAQLTIATFAPYLEDAQLIASSWTSLGIKTSVQVVSSVPPDYQVLLSAQDLAPDPDQYPFWHSTQKATNITNYNNVKIDKLLEDGRQTLDVNKRKQIYADFQRYLTEDAPAVFLYYPKSYTVTRH</sequence>
<keyword evidence="4" id="KW-0472">Membrane</keyword>
<reference evidence="6 7" key="1">
    <citation type="journal article" date="2016" name="Nat. Commun.">
        <title>Thousands of microbial genomes shed light on interconnected biogeochemical processes in an aquifer system.</title>
        <authorList>
            <person name="Anantharaman K."/>
            <person name="Brown C.T."/>
            <person name="Hug L.A."/>
            <person name="Sharon I."/>
            <person name="Castelle C.J."/>
            <person name="Probst A.J."/>
            <person name="Thomas B.C."/>
            <person name="Singh A."/>
            <person name="Wilkins M.J."/>
            <person name="Karaoz U."/>
            <person name="Brodie E.L."/>
            <person name="Williams K.H."/>
            <person name="Hubbard S.S."/>
            <person name="Banfield J.F."/>
        </authorList>
    </citation>
    <scope>NUCLEOTIDE SEQUENCE [LARGE SCALE GENOMIC DNA]</scope>
</reference>
<evidence type="ECO:0000256" key="4">
    <source>
        <dbReference type="SAM" id="Phobius"/>
    </source>
</evidence>
<keyword evidence="3" id="KW-0732">Signal</keyword>
<evidence type="ECO:0000259" key="5">
    <source>
        <dbReference type="Pfam" id="PF00496"/>
    </source>
</evidence>
<dbReference type="EMBL" id="MFKE01000030">
    <property type="protein sequence ID" value="OGG34433.1"/>
    <property type="molecule type" value="Genomic_DNA"/>
</dbReference>
<feature type="domain" description="Solute-binding protein family 5" evidence="5">
    <location>
        <begin position="161"/>
        <end position="374"/>
    </location>
</feature>
<evidence type="ECO:0000256" key="1">
    <source>
        <dbReference type="ARBA" id="ARBA00005695"/>
    </source>
</evidence>
<dbReference type="PIRSF" id="PIRSF002741">
    <property type="entry name" value="MppA"/>
    <property type="match status" value="1"/>
</dbReference>
<comment type="similarity">
    <text evidence="1">Belongs to the bacterial solute-binding protein 5 family.</text>
</comment>
<proteinExistence type="inferred from homology"/>